<dbReference type="PROSITE" id="PS50110">
    <property type="entry name" value="RESPONSE_REGULATORY"/>
    <property type="match status" value="1"/>
</dbReference>
<dbReference type="OrthoDB" id="9805474at2"/>
<reference evidence="9 12" key="3">
    <citation type="submission" date="2016-08" db="EMBL/GenBank/DDBJ databases">
        <authorList>
            <person name="Seilhamer J.J."/>
        </authorList>
    </citation>
    <scope>NUCLEOTIDE SEQUENCE [LARGE SCALE GENOMIC DNA]</scope>
    <source>
        <strain evidence="9 12">NML150140-1</strain>
    </source>
</reference>
<dbReference type="InterPro" id="IPR001789">
    <property type="entry name" value="Sig_transdc_resp-reg_receiver"/>
</dbReference>
<organism evidence="9 12">
    <name type="scientific">Eisenbergiella tayi</name>
    <dbReference type="NCBI Taxonomy" id="1432052"/>
    <lineage>
        <taxon>Bacteria</taxon>
        <taxon>Bacillati</taxon>
        <taxon>Bacillota</taxon>
        <taxon>Clostridia</taxon>
        <taxon>Lachnospirales</taxon>
        <taxon>Lachnospiraceae</taxon>
        <taxon>Eisenbergiella</taxon>
    </lineage>
</organism>
<dbReference type="PANTHER" id="PTHR45138">
    <property type="entry name" value="REGULATORY COMPONENTS OF SENSORY TRANSDUCTION SYSTEM"/>
    <property type="match status" value="1"/>
</dbReference>
<comment type="caution">
    <text evidence="9">The sequence shown here is derived from an EMBL/GenBank/DDBJ whole genome shotgun (WGS) entry which is preliminary data.</text>
</comment>
<dbReference type="InterPro" id="IPR043128">
    <property type="entry name" value="Rev_trsase/Diguanyl_cyclase"/>
</dbReference>
<evidence type="ECO:0000313" key="11">
    <source>
        <dbReference type="Proteomes" id="UP000094067"/>
    </source>
</evidence>
<keyword evidence="4" id="KW-0175">Coiled coil</keyword>
<dbReference type="Proteomes" id="UP000095003">
    <property type="component" value="Unassembled WGS sequence"/>
</dbReference>
<dbReference type="EMBL" id="MEHD01000024">
    <property type="protein sequence ID" value="ODR55434.1"/>
    <property type="molecule type" value="Genomic_DNA"/>
</dbReference>
<evidence type="ECO:0000313" key="9">
    <source>
        <dbReference type="EMBL" id="ODR53050.1"/>
    </source>
</evidence>
<evidence type="ECO:0000313" key="14">
    <source>
        <dbReference type="Proteomes" id="UP000095003"/>
    </source>
</evidence>
<gene>
    <name evidence="7" type="primary">pleD_3</name>
    <name evidence="8" type="ORF">BEH84_05052</name>
    <name evidence="9" type="ORF">BEI59_09305</name>
    <name evidence="7" type="ORF">BEI61_05600</name>
    <name evidence="10" type="ORF">BEI63_14445</name>
</gene>
<dbReference type="RefSeq" id="WP_016360158.1">
    <property type="nucleotide sequence ID" value="NZ_BAABXS010000002.1"/>
</dbReference>
<dbReference type="Pfam" id="PF00990">
    <property type="entry name" value="GGDEF"/>
    <property type="match status" value="1"/>
</dbReference>
<evidence type="ECO:0000313" key="8">
    <source>
        <dbReference type="EMBL" id="ODM09302.1"/>
    </source>
</evidence>
<dbReference type="CDD" id="cd17574">
    <property type="entry name" value="REC_OmpR"/>
    <property type="match status" value="1"/>
</dbReference>
<dbReference type="EMBL" id="MCGI01000005">
    <property type="protein sequence ID" value="ODM09302.1"/>
    <property type="molecule type" value="Genomic_DNA"/>
</dbReference>
<dbReference type="AlphaFoldDB" id="A0A1E3UKC6"/>
<evidence type="ECO:0000259" key="6">
    <source>
        <dbReference type="PROSITE" id="PS50887"/>
    </source>
</evidence>
<dbReference type="InterPro" id="IPR029787">
    <property type="entry name" value="Nucleotide_cyclase"/>
</dbReference>
<evidence type="ECO:0000313" key="7">
    <source>
        <dbReference type="EMBL" id="ODM02438.1"/>
    </source>
</evidence>
<name>A0A1E3UKC6_9FIRM</name>
<dbReference type="EMBL" id="MCGH01000004">
    <property type="protein sequence ID" value="ODM02438.1"/>
    <property type="molecule type" value="Genomic_DNA"/>
</dbReference>
<evidence type="ECO:0000256" key="1">
    <source>
        <dbReference type="ARBA" id="ARBA00018672"/>
    </source>
</evidence>
<accession>A0A1E3UKC6</accession>
<keyword evidence="3" id="KW-0597">Phosphoprotein</keyword>
<dbReference type="GeneID" id="93303030"/>
<reference evidence="11 14" key="1">
    <citation type="submission" date="2016-07" db="EMBL/GenBank/DDBJ databases">
        <title>Characterization of isolates of Eisenbergiella tayi derived from blood cultures, using whole genome sequencing.</title>
        <authorList>
            <person name="Burdz T."/>
            <person name="Wiebe D."/>
            <person name="Huynh C."/>
            <person name="Bernard K."/>
        </authorList>
    </citation>
    <scope>NUCLEOTIDE SEQUENCE [LARGE SCALE GENOMIC DNA]</scope>
    <source>
        <strain evidence="7 11">NML 110608</strain>
        <strain evidence="8 14">NML 120489</strain>
    </source>
</reference>
<dbReference type="FunFam" id="3.30.70.270:FF:000001">
    <property type="entry name" value="Diguanylate cyclase domain protein"/>
    <property type="match status" value="1"/>
</dbReference>
<dbReference type="InterPro" id="IPR050469">
    <property type="entry name" value="Diguanylate_Cyclase"/>
</dbReference>
<feature type="domain" description="Response regulatory" evidence="5">
    <location>
        <begin position="8"/>
        <end position="123"/>
    </location>
</feature>
<protein>
    <recommendedName>
        <fullName evidence="1">Stage 0 sporulation protein A homolog</fullName>
    </recommendedName>
</protein>
<evidence type="ECO:0000256" key="4">
    <source>
        <dbReference type="SAM" id="Coils"/>
    </source>
</evidence>
<evidence type="ECO:0000256" key="2">
    <source>
        <dbReference type="ARBA" id="ARBA00024867"/>
    </source>
</evidence>
<feature type="modified residue" description="4-aspartylphosphate" evidence="3">
    <location>
        <position position="57"/>
    </location>
</feature>
<dbReference type="EMBL" id="MEHA01000005">
    <property type="protein sequence ID" value="ODR53050.1"/>
    <property type="molecule type" value="Genomic_DNA"/>
</dbReference>
<dbReference type="NCBIfam" id="TIGR00254">
    <property type="entry name" value="GGDEF"/>
    <property type="match status" value="1"/>
</dbReference>
<evidence type="ECO:0000313" key="12">
    <source>
        <dbReference type="Proteomes" id="UP000094271"/>
    </source>
</evidence>
<dbReference type="CDD" id="cd01949">
    <property type="entry name" value="GGDEF"/>
    <property type="match status" value="1"/>
</dbReference>
<dbReference type="SMART" id="SM00267">
    <property type="entry name" value="GGDEF"/>
    <property type="match status" value="1"/>
</dbReference>
<dbReference type="InterPro" id="IPR011006">
    <property type="entry name" value="CheY-like_superfamily"/>
</dbReference>
<dbReference type="InterPro" id="IPR000160">
    <property type="entry name" value="GGDEF_dom"/>
</dbReference>
<dbReference type="Proteomes" id="UP000094067">
    <property type="component" value="Unassembled WGS sequence"/>
</dbReference>
<evidence type="ECO:0000313" key="10">
    <source>
        <dbReference type="EMBL" id="ODR55434.1"/>
    </source>
</evidence>
<dbReference type="Gene3D" id="3.30.70.270">
    <property type="match status" value="1"/>
</dbReference>
<sequence>METRNGHIVLIVDDSLLICEQIKASLKEENIFITEAHTGEEAEAMVKQYQPDLILLDVVLPDADGYTLFDRLKAVDQNGASILFLTSKDKDDDVVKGFSKGACDYIKKPFVRGELLSRVRAHLQLKQQKDELNRQNRELRSNMEKLNYMAFRDGLTGLYNRRYVVGDLVDDIKDHNREQTQNVLILADIDDFKKINDTYGHDAGDMALVCIANILEGSCRKHKVVRWGGEEFLIILFDVTRDEAFGISEGIRKEVEQFPFFYNNVQFKCSLTLGLHTYREQDGIEESINCADKALYRGKRSGKNCSIWFENN</sequence>
<dbReference type="PANTHER" id="PTHR45138:SF9">
    <property type="entry name" value="DIGUANYLATE CYCLASE DGCM-RELATED"/>
    <property type="match status" value="1"/>
</dbReference>
<proteinExistence type="predicted"/>
<feature type="coiled-coil region" evidence="4">
    <location>
        <begin position="118"/>
        <end position="149"/>
    </location>
</feature>
<dbReference type="SUPFAM" id="SSF55073">
    <property type="entry name" value="Nucleotide cyclase"/>
    <property type="match status" value="1"/>
</dbReference>
<comment type="function">
    <text evidence="2">May play the central regulatory role in sporulation. It may be an element of the effector pathway responsible for the activation of sporulation genes in response to nutritional stress. Spo0A may act in concert with spo0H (a sigma factor) to control the expression of some genes that are critical to the sporulation process.</text>
</comment>
<dbReference type="Pfam" id="PF00072">
    <property type="entry name" value="Response_reg"/>
    <property type="match status" value="1"/>
</dbReference>
<dbReference type="Proteomes" id="UP000094869">
    <property type="component" value="Unassembled WGS sequence"/>
</dbReference>
<dbReference type="Proteomes" id="UP000094271">
    <property type="component" value="Unassembled WGS sequence"/>
</dbReference>
<dbReference type="GO" id="GO:0052621">
    <property type="term" value="F:diguanylate cyclase activity"/>
    <property type="evidence" value="ECO:0007669"/>
    <property type="project" value="TreeGrafter"/>
</dbReference>
<dbReference type="GO" id="GO:0000160">
    <property type="term" value="P:phosphorelay signal transduction system"/>
    <property type="evidence" value="ECO:0007669"/>
    <property type="project" value="InterPro"/>
</dbReference>
<dbReference type="Gene3D" id="3.40.50.2300">
    <property type="match status" value="1"/>
</dbReference>
<keyword evidence="13" id="KW-1185">Reference proteome</keyword>
<dbReference type="SUPFAM" id="SSF52172">
    <property type="entry name" value="CheY-like"/>
    <property type="match status" value="1"/>
</dbReference>
<reference evidence="10 13" key="2">
    <citation type="submission" date="2016-08" db="EMBL/GenBank/DDBJ databases">
        <title>Characterization of Isolates of Eisenbergiella tayi Derived from Blood Cultures, Using Whole Genome Sequencing.</title>
        <authorList>
            <person name="Bernier A.-M."/>
            <person name="Burdz T."/>
            <person name="Wiebe D."/>
            <person name="Bernard K."/>
        </authorList>
    </citation>
    <scope>NUCLEOTIDE SEQUENCE [LARGE SCALE GENOMIC DNA]</scope>
    <source>
        <strain evidence="10 13">NML120146</strain>
    </source>
</reference>
<evidence type="ECO:0000259" key="5">
    <source>
        <dbReference type="PROSITE" id="PS50110"/>
    </source>
</evidence>
<dbReference type="PROSITE" id="PS50887">
    <property type="entry name" value="GGDEF"/>
    <property type="match status" value="1"/>
</dbReference>
<evidence type="ECO:0000256" key="3">
    <source>
        <dbReference type="PROSITE-ProRule" id="PRU00169"/>
    </source>
</evidence>
<evidence type="ECO:0000313" key="13">
    <source>
        <dbReference type="Proteomes" id="UP000094869"/>
    </source>
</evidence>
<dbReference type="PATRIC" id="fig|1432052.3.peg.5592"/>
<dbReference type="SMART" id="SM00448">
    <property type="entry name" value="REC"/>
    <property type="match status" value="1"/>
</dbReference>
<feature type="domain" description="GGDEF" evidence="6">
    <location>
        <begin position="180"/>
        <end position="311"/>
    </location>
</feature>